<feature type="binding site" evidence="9">
    <location>
        <position position="93"/>
    </location>
    <ligand>
        <name>Fe cation</name>
        <dbReference type="ChEBI" id="CHEBI:24875"/>
        <label>1</label>
    </ligand>
</feature>
<evidence type="ECO:0000256" key="7">
    <source>
        <dbReference type="ARBA" id="ARBA00023033"/>
    </source>
</evidence>
<reference evidence="10 11" key="1">
    <citation type="submission" date="2020-10" db="EMBL/GenBank/DDBJ databases">
        <title>The genome sequence of Chitinilyticum litopenaei 4Y14.</title>
        <authorList>
            <person name="Liu Y."/>
        </authorList>
    </citation>
    <scope>NUCLEOTIDE SEQUENCE [LARGE SCALE GENOMIC DNA]</scope>
    <source>
        <strain evidence="10 11">4Y14</strain>
    </source>
</reference>
<dbReference type="CDD" id="cd01042">
    <property type="entry name" value="DMQH"/>
    <property type="match status" value="1"/>
</dbReference>
<dbReference type="PANTHER" id="PTHR11237:SF4">
    <property type="entry name" value="5-DEMETHOXYUBIQUINONE HYDROXYLASE, MITOCHONDRIAL"/>
    <property type="match status" value="1"/>
</dbReference>
<dbReference type="AlphaFoldDB" id="A0A8J7K8W5"/>
<dbReference type="NCBIfam" id="NF033656">
    <property type="entry name" value="DMQ_monoox_COQ7"/>
    <property type="match status" value="1"/>
</dbReference>
<sequence length="214" mass="23217">MLKLPPLPSLDALICEFDTALRTLAAPAQSVREHPDRHVDDVELSAADKQHAAGLMRVNHCGEVCAQALYQGQALTARDPAAREALREAAHEEVEHLAWTEQRLAELGSHKSLLNPLWYAGSLAIGVTAGLIGDKWNLGFLAETERQVGAHLQSHLQTLPEADQKSRAIVAQMYTDEMSHAEKAIELGAAELPASVKAVMQGSSKVMTSLSYRV</sequence>
<proteinExistence type="inferred from homology"/>
<evidence type="ECO:0000256" key="8">
    <source>
        <dbReference type="ARBA" id="ARBA00023136"/>
    </source>
</evidence>
<dbReference type="Pfam" id="PF03232">
    <property type="entry name" value="COQ7"/>
    <property type="match status" value="1"/>
</dbReference>
<evidence type="ECO:0000313" key="10">
    <source>
        <dbReference type="EMBL" id="MBE9610303.1"/>
    </source>
</evidence>
<comment type="cofactor">
    <cofactor evidence="9">
        <name>Fe cation</name>
        <dbReference type="ChEBI" id="CHEBI:24875"/>
    </cofactor>
    <text evidence="9">Binds 2 iron ions per subunit.</text>
</comment>
<dbReference type="GO" id="GO:0046872">
    <property type="term" value="F:metal ion binding"/>
    <property type="evidence" value="ECO:0007669"/>
    <property type="project" value="UniProtKB-KW"/>
</dbReference>
<evidence type="ECO:0000256" key="9">
    <source>
        <dbReference type="HAMAP-Rule" id="MF_01658"/>
    </source>
</evidence>
<dbReference type="Proteomes" id="UP000604481">
    <property type="component" value="Unassembled WGS sequence"/>
</dbReference>
<dbReference type="Gene3D" id="1.20.1260.10">
    <property type="match status" value="1"/>
</dbReference>
<comment type="subcellular location">
    <subcellularLocation>
        <location evidence="9">Cell membrane</location>
        <topology evidence="9">Peripheral membrane protein</topology>
    </subcellularLocation>
</comment>
<feature type="binding site" evidence="9">
    <location>
        <position position="180"/>
    </location>
    <ligand>
        <name>Fe cation</name>
        <dbReference type="ChEBI" id="CHEBI:24875"/>
        <label>2</label>
    </ligand>
</feature>
<name>A0A8J7K8W5_9NEIS</name>
<dbReference type="EC" id="1.14.99.60" evidence="9"/>
<organism evidence="10 11">
    <name type="scientific">Chitinilyticum piscinae</name>
    <dbReference type="NCBI Taxonomy" id="2866724"/>
    <lineage>
        <taxon>Bacteria</taxon>
        <taxon>Pseudomonadati</taxon>
        <taxon>Pseudomonadota</taxon>
        <taxon>Betaproteobacteria</taxon>
        <taxon>Neisseriales</taxon>
        <taxon>Chitinibacteraceae</taxon>
        <taxon>Chitinilyticum</taxon>
    </lineage>
</organism>
<dbReference type="RefSeq" id="WP_194116830.1">
    <property type="nucleotide sequence ID" value="NZ_JADFUA010000008.1"/>
</dbReference>
<gene>
    <name evidence="9 10" type="primary">coq7</name>
    <name evidence="10" type="ORF">INR99_13210</name>
</gene>
<keyword evidence="2 9" id="KW-1003">Cell membrane</keyword>
<keyword evidence="4 9" id="KW-0479">Metal-binding</keyword>
<feature type="binding site" evidence="9">
    <location>
        <position position="96"/>
    </location>
    <ligand>
        <name>Fe cation</name>
        <dbReference type="ChEBI" id="CHEBI:24875"/>
        <label>1</label>
    </ligand>
</feature>
<feature type="binding site" evidence="9">
    <location>
        <position position="145"/>
    </location>
    <ligand>
        <name>Fe cation</name>
        <dbReference type="ChEBI" id="CHEBI:24875"/>
        <label>2</label>
    </ligand>
</feature>
<dbReference type="InterPro" id="IPR011566">
    <property type="entry name" value="Ubq_synth_Coq7"/>
</dbReference>
<evidence type="ECO:0000256" key="3">
    <source>
        <dbReference type="ARBA" id="ARBA00022688"/>
    </source>
</evidence>
<feature type="binding site" evidence="9">
    <location>
        <position position="177"/>
    </location>
    <ligand>
        <name>Fe cation</name>
        <dbReference type="ChEBI" id="CHEBI:24875"/>
        <label>1</label>
    </ligand>
</feature>
<dbReference type="InterPro" id="IPR012347">
    <property type="entry name" value="Ferritin-like"/>
</dbReference>
<evidence type="ECO:0000256" key="1">
    <source>
        <dbReference type="ARBA" id="ARBA00004749"/>
    </source>
</evidence>
<dbReference type="InterPro" id="IPR009078">
    <property type="entry name" value="Ferritin-like_SF"/>
</dbReference>
<evidence type="ECO:0000313" key="11">
    <source>
        <dbReference type="Proteomes" id="UP000604481"/>
    </source>
</evidence>
<evidence type="ECO:0000256" key="2">
    <source>
        <dbReference type="ARBA" id="ARBA00022475"/>
    </source>
</evidence>
<evidence type="ECO:0000256" key="5">
    <source>
        <dbReference type="ARBA" id="ARBA00023002"/>
    </source>
</evidence>
<accession>A0A8J7K8W5</accession>
<dbReference type="UniPathway" id="UPA00232"/>
<comment type="similarity">
    <text evidence="9">Belongs to the COQ7 family.</text>
</comment>
<feature type="binding site" evidence="9">
    <location>
        <position position="177"/>
    </location>
    <ligand>
        <name>Fe cation</name>
        <dbReference type="ChEBI" id="CHEBI:24875"/>
        <label>2</label>
    </ligand>
</feature>
<keyword evidence="7 9" id="KW-0503">Monooxygenase</keyword>
<feature type="binding site" evidence="9">
    <location>
        <position position="63"/>
    </location>
    <ligand>
        <name>Fe cation</name>
        <dbReference type="ChEBI" id="CHEBI:24875"/>
        <label>1</label>
    </ligand>
</feature>
<dbReference type="GO" id="GO:0005886">
    <property type="term" value="C:plasma membrane"/>
    <property type="evidence" value="ECO:0007669"/>
    <property type="project" value="UniProtKB-SubCell"/>
</dbReference>
<keyword evidence="3 9" id="KW-0831">Ubiquinone biosynthesis</keyword>
<dbReference type="EMBL" id="JADFUA010000008">
    <property type="protein sequence ID" value="MBE9610303.1"/>
    <property type="molecule type" value="Genomic_DNA"/>
</dbReference>
<feature type="binding site" evidence="9">
    <location>
        <position position="93"/>
    </location>
    <ligand>
        <name>Fe cation</name>
        <dbReference type="ChEBI" id="CHEBI:24875"/>
        <label>2</label>
    </ligand>
</feature>
<evidence type="ECO:0000256" key="6">
    <source>
        <dbReference type="ARBA" id="ARBA00023004"/>
    </source>
</evidence>
<keyword evidence="6 9" id="KW-0408">Iron</keyword>
<dbReference type="PANTHER" id="PTHR11237">
    <property type="entry name" value="COENZYME Q10 BIOSYNTHESIS PROTEIN 7"/>
    <property type="match status" value="1"/>
</dbReference>
<dbReference type="GO" id="GO:0008682">
    <property type="term" value="F:3-demethoxyubiquinol 3-hydroxylase activity"/>
    <property type="evidence" value="ECO:0007669"/>
    <property type="project" value="UniProtKB-EC"/>
</dbReference>
<comment type="caution">
    <text evidence="10">The sequence shown here is derived from an EMBL/GenBank/DDBJ whole genome shotgun (WGS) entry which is preliminary data.</text>
</comment>
<dbReference type="HAMAP" id="MF_01658">
    <property type="entry name" value="COQ7"/>
    <property type="match status" value="1"/>
</dbReference>
<comment type="catalytic activity">
    <reaction evidence="9">
        <text>a 5-methoxy-2-methyl-3-(all-trans-polyprenyl)benzene-1,4-diol + AH2 + O2 = a 3-demethylubiquinol + A + H2O</text>
        <dbReference type="Rhea" id="RHEA:50908"/>
        <dbReference type="Rhea" id="RHEA-COMP:10859"/>
        <dbReference type="Rhea" id="RHEA-COMP:10914"/>
        <dbReference type="ChEBI" id="CHEBI:13193"/>
        <dbReference type="ChEBI" id="CHEBI:15377"/>
        <dbReference type="ChEBI" id="CHEBI:15379"/>
        <dbReference type="ChEBI" id="CHEBI:17499"/>
        <dbReference type="ChEBI" id="CHEBI:84167"/>
        <dbReference type="ChEBI" id="CHEBI:84422"/>
        <dbReference type="EC" id="1.14.99.60"/>
    </reaction>
</comment>
<dbReference type="InterPro" id="IPR047809">
    <property type="entry name" value="COQ7_proteobact"/>
</dbReference>
<comment type="function">
    <text evidence="9">Catalyzes the hydroxylation of 2-nonaprenyl-3-methyl-6-methoxy-1,4-benzoquinol during ubiquinone biosynthesis.</text>
</comment>
<protein>
    <recommendedName>
        <fullName evidence="9">3-demethoxyubiquinol 3-hydroxylase</fullName>
        <shortName evidence="9">DMQ hydroxylase</shortName>
        <ecNumber evidence="9">1.14.99.60</ecNumber>
    </recommendedName>
    <alternativeName>
        <fullName evidence="9">2-nonaprenyl-3-methyl-6-methoxy-1,4-benzoquinol hydroxylase</fullName>
    </alternativeName>
</protein>
<keyword evidence="5 9" id="KW-0560">Oxidoreductase</keyword>
<keyword evidence="8 9" id="KW-0472">Membrane</keyword>
<evidence type="ECO:0000256" key="4">
    <source>
        <dbReference type="ARBA" id="ARBA00022723"/>
    </source>
</evidence>
<comment type="pathway">
    <text evidence="1 9">Cofactor biosynthesis; ubiquinone biosynthesis.</text>
</comment>
<dbReference type="GO" id="GO:0006744">
    <property type="term" value="P:ubiquinone biosynthetic process"/>
    <property type="evidence" value="ECO:0007669"/>
    <property type="project" value="UniProtKB-UniRule"/>
</dbReference>
<dbReference type="SUPFAM" id="SSF47240">
    <property type="entry name" value="Ferritin-like"/>
    <property type="match status" value="1"/>
</dbReference>
<keyword evidence="11" id="KW-1185">Reference proteome</keyword>